<keyword evidence="3" id="KW-1185">Reference proteome</keyword>
<evidence type="ECO:0000256" key="1">
    <source>
        <dbReference type="SAM" id="MobiDB-lite"/>
    </source>
</evidence>
<dbReference type="EMBL" id="QGDQ01000018">
    <property type="protein sequence ID" value="PWJ52664.1"/>
    <property type="molecule type" value="Genomic_DNA"/>
</dbReference>
<feature type="region of interest" description="Disordered" evidence="1">
    <location>
        <begin position="131"/>
        <end position="151"/>
    </location>
</feature>
<dbReference type="RefSeq" id="WP_170131522.1">
    <property type="nucleotide sequence ID" value="NZ_QGDQ01000018.1"/>
</dbReference>
<proteinExistence type="predicted"/>
<dbReference type="AlphaFoldDB" id="A0A316A767"/>
<evidence type="ECO:0008006" key="4">
    <source>
        <dbReference type="Google" id="ProtNLM"/>
    </source>
</evidence>
<reference evidence="2 3" key="1">
    <citation type="submission" date="2018-03" db="EMBL/GenBank/DDBJ databases">
        <title>Genomic Encyclopedia of Archaeal and Bacterial Type Strains, Phase II (KMG-II): from individual species to whole genera.</title>
        <authorList>
            <person name="Goeker M."/>
        </authorList>
    </citation>
    <scope>NUCLEOTIDE SEQUENCE [LARGE SCALE GENOMIC DNA]</scope>
    <source>
        <strain evidence="2 3">DSM 44889</strain>
    </source>
</reference>
<protein>
    <recommendedName>
        <fullName evidence="4">Mobilization protein MobC</fullName>
    </recommendedName>
</protein>
<comment type="caution">
    <text evidence="2">The sequence shown here is derived from an EMBL/GenBank/DDBJ whole genome shotgun (WGS) entry which is preliminary data.</text>
</comment>
<dbReference type="InterPro" id="IPR053842">
    <property type="entry name" value="NikA-like"/>
</dbReference>
<evidence type="ECO:0000313" key="2">
    <source>
        <dbReference type="EMBL" id="PWJ52664.1"/>
    </source>
</evidence>
<dbReference type="Pfam" id="PF21983">
    <property type="entry name" value="NikA-like"/>
    <property type="match status" value="1"/>
</dbReference>
<sequence>MSAVVQRPGRVRRYARARDRQVKFRATAEEYALLAEAARSAGLTPSGYAAEAALAAARGVRAPSLTPVREALVELMAARTQVRRFAVNVNQAVRALNATGEAPEWLAAAVAITNRAVERLDDAAAELVQAARRSQRSATAPPLTLTAREEA</sequence>
<gene>
    <name evidence="2" type="ORF">BXY45_11835</name>
</gene>
<dbReference type="Proteomes" id="UP000245469">
    <property type="component" value="Unassembled WGS sequence"/>
</dbReference>
<organism evidence="2 3">
    <name type="scientific">Quadrisphaera granulorum</name>
    <dbReference type="NCBI Taxonomy" id="317664"/>
    <lineage>
        <taxon>Bacteria</taxon>
        <taxon>Bacillati</taxon>
        <taxon>Actinomycetota</taxon>
        <taxon>Actinomycetes</taxon>
        <taxon>Kineosporiales</taxon>
        <taxon>Kineosporiaceae</taxon>
        <taxon>Quadrisphaera</taxon>
    </lineage>
</organism>
<evidence type="ECO:0000313" key="3">
    <source>
        <dbReference type="Proteomes" id="UP000245469"/>
    </source>
</evidence>
<accession>A0A316A767</accession>
<name>A0A316A767_9ACTN</name>